<dbReference type="RefSeq" id="WP_092209659.1">
    <property type="nucleotide sequence ID" value="NZ_FOVN01000007.1"/>
</dbReference>
<dbReference type="STRING" id="649333.SAMN04487989_107100"/>
<reference evidence="3" key="1">
    <citation type="submission" date="2016-10" db="EMBL/GenBank/DDBJ databases">
        <authorList>
            <person name="Varghese N."/>
            <person name="Submissions S."/>
        </authorList>
    </citation>
    <scope>NUCLEOTIDE SEQUENCE [LARGE SCALE GENOMIC DNA]</scope>
    <source>
        <strain evidence="3">DSM 23925</strain>
    </source>
</reference>
<dbReference type="InterPro" id="IPR024983">
    <property type="entry name" value="CHAT_dom"/>
</dbReference>
<evidence type="ECO:0000313" key="3">
    <source>
        <dbReference type="Proteomes" id="UP000198705"/>
    </source>
</evidence>
<organism evidence="2 3">
    <name type="scientific">Bizionia echini</name>
    <dbReference type="NCBI Taxonomy" id="649333"/>
    <lineage>
        <taxon>Bacteria</taxon>
        <taxon>Pseudomonadati</taxon>
        <taxon>Bacteroidota</taxon>
        <taxon>Flavobacteriia</taxon>
        <taxon>Flavobacteriales</taxon>
        <taxon>Flavobacteriaceae</taxon>
        <taxon>Bizionia</taxon>
    </lineage>
</organism>
<gene>
    <name evidence="2" type="ORF">SAMN04487989_107100</name>
</gene>
<dbReference type="OrthoDB" id="9771112at2"/>
<dbReference type="AlphaFoldDB" id="A0A1I5DAB1"/>
<evidence type="ECO:0000259" key="1">
    <source>
        <dbReference type="Pfam" id="PF12770"/>
    </source>
</evidence>
<keyword evidence="3" id="KW-1185">Reference proteome</keyword>
<dbReference type="InterPro" id="IPR011990">
    <property type="entry name" value="TPR-like_helical_dom_sf"/>
</dbReference>
<name>A0A1I5DAB1_9FLAO</name>
<proteinExistence type="predicted"/>
<dbReference type="Pfam" id="PF12770">
    <property type="entry name" value="CHAT"/>
    <property type="match status" value="1"/>
</dbReference>
<dbReference type="EMBL" id="FOVN01000007">
    <property type="protein sequence ID" value="SFN96165.1"/>
    <property type="molecule type" value="Genomic_DNA"/>
</dbReference>
<protein>
    <submittedName>
        <fullName evidence="2">CHAT domain-containing protein</fullName>
    </submittedName>
</protein>
<sequence length="1134" mass="130974">MKQVYLYVLFSISFAYTYSQNTNSNYEQWLSLLIKGDNALKAQQTDSAKIYYLKAKDFSAVHLWSHPAYMYSLDRLISNAKPLQLQNYTSNYLAEVQNRTQTIFGNAHPFSTYVSDSLVDLVAYMSGNKNLANTYYYKLDGFFEKTDKTDISIVPFAKELALNSFMTNQNQNGQYFFQYWKPHKNTGYEEYKNIHLICNLNEANTRFEENEPKEALTYLIRAYTIMETDSSLEDLYGFDIRDKLFHYYRDTKEYDLATYYGLNLDDYYKTNFGAKSNEYVYILNEIGFAHEMQKNNEYAYAYYNLAMQMILTNLDKEFTAYPAVKTNYINSLQLQNKPDDILAFYKNEILLFNANKVYNTNYLKALRDYKQIASNRNDNIEHTRILNLEIEYYELKNLYESDFITAIFELAGLYLYNSENYVATQIIDKHRTKLELALKNSDYNVGEFYRSMAVFENSRTNRDQEETNKRILDYCNKAISHFKKNNTNYTYYANLMIVRALAIWALEGNSKGLDAFYSHKQQLENLGQTKTEDYASMLYLMTELTEGPDKNEQDLELIASAMAIYKELNLTASTNYNTIRSKYGTLLVQAERASDAVPYYLETYDFHINKLESEAVIKSSTAQEFKINQTVLDFFSEIQFVNYLLKNANNDLSKKAIEASLLTKNLTLNISGNILNQLRNLENDYVTKRIEVYTELAYLQLYLMDVLNKKGDEESLKEIQGHEKQLNESYAELISSYFENHSEKLITPINHDDFKLGVNSIFIDYSRIKDTENKYSYLAYIYSNKWSQPQIVFIATEESINSILQQGNLKNLSYNTRGSEGSNINNASVGKELYSLLWKPLLPYVENSLEINFSLSGVLNKIPMATLQDEDGKLLLEKFKLHQLSNASSLLSTTKVEPVFQNSTIYGGINYDTQYTLNLKNSFGYLPGTKQEAVSIKSIIPNATIITEKNASETNFRNLTGKSPSVLHLATHGFYFDYNKNPEGAFGRNFKTATNPLKRTGLLLADGNEGINSIYQSGQEEQTDGVLTSLEIAYMDLRETDLVVLSACETGLGDIDGAEGVFGLQRAFKMAGVDLLLMSLWEIPDEETKEFMTYFYQESLSLKDVRQSFRNTQLHMKNLYQDQPEKWAAFILVE</sequence>
<accession>A0A1I5DAB1</accession>
<dbReference type="Gene3D" id="1.25.40.10">
    <property type="entry name" value="Tetratricopeptide repeat domain"/>
    <property type="match status" value="1"/>
</dbReference>
<evidence type="ECO:0000313" key="2">
    <source>
        <dbReference type="EMBL" id="SFN96165.1"/>
    </source>
</evidence>
<feature type="domain" description="CHAT" evidence="1">
    <location>
        <begin position="829"/>
        <end position="1133"/>
    </location>
</feature>
<dbReference type="PANTHER" id="PTHR10098">
    <property type="entry name" value="RAPSYN-RELATED"/>
    <property type="match status" value="1"/>
</dbReference>
<dbReference type="Proteomes" id="UP000198705">
    <property type="component" value="Unassembled WGS sequence"/>
</dbReference>